<feature type="region of interest" description="Disordered" evidence="2">
    <location>
        <begin position="502"/>
        <end position="533"/>
    </location>
</feature>
<name>A0ABR1FXC9_AURAN</name>
<dbReference type="PROSITE" id="PS50012">
    <property type="entry name" value="RCC1_3"/>
    <property type="match status" value="1"/>
</dbReference>
<evidence type="ECO:0000256" key="2">
    <source>
        <dbReference type="SAM" id="MobiDB-lite"/>
    </source>
</evidence>
<feature type="compositionally biased region" description="Low complexity" evidence="2">
    <location>
        <begin position="327"/>
        <end position="338"/>
    </location>
</feature>
<dbReference type="InterPro" id="IPR009091">
    <property type="entry name" value="RCC1/BLIP-II"/>
</dbReference>
<feature type="compositionally biased region" description="Basic and acidic residues" evidence="2">
    <location>
        <begin position="667"/>
        <end position="676"/>
    </location>
</feature>
<feature type="compositionally biased region" description="Acidic residues" evidence="2">
    <location>
        <begin position="315"/>
        <end position="325"/>
    </location>
</feature>
<organism evidence="3 4">
    <name type="scientific">Aureococcus anophagefferens</name>
    <name type="common">Harmful bloom alga</name>
    <dbReference type="NCBI Taxonomy" id="44056"/>
    <lineage>
        <taxon>Eukaryota</taxon>
        <taxon>Sar</taxon>
        <taxon>Stramenopiles</taxon>
        <taxon>Ochrophyta</taxon>
        <taxon>Pelagophyceae</taxon>
        <taxon>Pelagomonadales</taxon>
        <taxon>Pelagomonadaceae</taxon>
        <taxon>Aureococcus</taxon>
    </lineage>
</organism>
<feature type="region of interest" description="Disordered" evidence="2">
    <location>
        <begin position="667"/>
        <end position="831"/>
    </location>
</feature>
<feature type="repeat" description="RCC1" evidence="1">
    <location>
        <begin position="20"/>
        <end position="75"/>
    </location>
</feature>
<feature type="compositionally biased region" description="Acidic residues" evidence="2">
    <location>
        <begin position="547"/>
        <end position="558"/>
    </location>
</feature>
<feature type="region of interest" description="Disordered" evidence="2">
    <location>
        <begin position="546"/>
        <end position="571"/>
    </location>
</feature>
<protein>
    <submittedName>
        <fullName evidence="3">Uncharacterized protein</fullName>
    </submittedName>
</protein>
<keyword evidence="4" id="KW-1185">Reference proteome</keyword>
<gene>
    <name evidence="3" type="ORF">SO694_0005515</name>
</gene>
<dbReference type="Gene3D" id="2.130.10.30">
    <property type="entry name" value="Regulator of chromosome condensation 1/beta-lactamase-inhibitor protein II"/>
    <property type="match status" value="1"/>
</dbReference>
<feature type="compositionally biased region" description="Low complexity" evidence="2">
    <location>
        <begin position="696"/>
        <end position="714"/>
    </location>
</feature>
<evidence type="ECO:0000256" key="1">
    <source>
        <dbReference type="PROSITE-ProRule" id="PRU00235"/>
    </source>
</evidence>
<feature type="region of interest" description="Disordered" evidence="2">
    <location>
        <begin position="219"/>
        <end position="349"/>
    </location>
</feature>
<dbReference type="InterPro" id="IPR000408">
    <property type="entry name" value="Reg_chr_condens"/>
</dbReference>
<dbReference type="Pfam" id="PF00415">
    <property type="entry name" value="RCC1"/>
    <property type="match status" value="1"/>
</dbReference>
<comment type="caution">
    <text evidence="3">The sequence shown here is derived from an EMBL/GenBank/DDBJ whole genome shotgun (WGS) entry which is preliminary data.</text>
</comment>
<evidence type="ECO:0000313" key="3">
    <source>
        <dbReference type="EMBL" id="KAK7240902.1"/>
    </source>
</evidence>
<accession>A0ABR1FXC9</accession>
<dbReference type="Proteomes" id="UP001363151">
    <property type="component" value="Unassembled WGS sequence"/>
</dbReference>
<feature type="compositionally biased region" description="Low complexity" evidence="2">
    <location>
        <begin position="788"/>
        <end position="797"/>
    </location>
</feature>
<sequence>MDICFVAAGMAASGALTVSGAVYMWGQQSCGQLGDARPASVAEDIVIPALVSIPSHCRCRQLALGDAHSLAVTEFAMAGTRRSRAAVDAFRSDVKAHFTVAWAMTLHLRAKKPTQVTKHVGTLYRQKTAPLEEQVESHRHIKVDPFLIGQWRTAQKLSKLYREIERDEILSHRTRTKILAAQRTLRLQSVLNACPPETRRLKLERARWRDEHKTPLVRAESLLEPETPRQFASTLRRRKEQGSLVRNKEAARARASKRSTKSPSPPPPLKKEPTKRTLAAKAAKPARKHAARPSQFGDLDRTNEFGVYDPVVEPEPLEEEDEEETVASKASKMSASTARSHHSAFDTARREHDADLAKLRKAAREQIHAASVPTIDDEFHAVKLAQHRLAKSRHAMRGHKKDGTRDDSHKVNAMEAIVRKRRDLGQVALRCNMRKIIDLCSARGAVRLRATGSIMCAAFDIDLCFHVEGLMRAHRLWARRKRKDRLRKKAFRIQTMNESALRKYRAISRGQDPRESDEEDESDDESGDDCLPDMRTHRHLQNIAEADVSDEEAEEEEPPPAPSPPKRKKRPLALWEIAKKRAEKVRATANLKATVSDMRVFGCIVDSQHTEDITLRTRERTVTRVGETFIDRSVAARLKERRPSEVDISEDVDLDALLASVDDRQRALEEDADGPRRRSRPASAAAARGGDGAGGAARARSGAASGGPSHARGALQALPELNKFKDEAFVVPEPVRSSPRRGGSPRRPISAPCRRSGPARVGRSMASMDPGAVSFLWVPSRAPPGAAPPADDAVSADKGGGEPPLRPESAATEPAAPSRGAGPASDVEYLD</sequence>
<feature type="compositionally biased region" description="Low complexity" evidence="2">
    <location>
        <begin position="807"/>
        <end position="825"/>
    </location>
</feature>
<feature type="compositionally biased region" description="Acidic residues" evidence="2">
    <location>
        <begin position="515"/>
        <end position="531"/>
    </location>
</feature>
<dbReference type="EMBL" id="JBBJCI010000208">
    <property type="protein sequence ID" value="KAK7240902.1"/>
    <property type="molecule type" value="Genomic_DNA"/>
</dbReference>
<reference evidence="3 4" key="1">
    <citation type="submission" date="2024-03" db="EMBL/GenBank/DDBJ databases">
        <title>Aureococcus anophagefferens CCMP1851 and Kratosvirus quantuckense: Draft genome of a second virus-susceptible host strain in the model system.</title>
        <authorList>
            <person name="Chase E."/>
            <person name="Truchon A.R."/>
            <person name="Schepens W."/>
            <person name="Wilhelm S.W."/>
        </authorList>
    </citation>
    <scope>NUCLEOTIDE SEQUENCE [LARGE SCALE GENOMIC DNA]</scope>
    <source>
        <strain evidence="3 4">CCMP1851</strain>
    </source>
</reference>
<dbReference type="SUPFAM" id="SSF50985">
    <property type="entry name" value="RCC1/BLIP-II"/>
    <property type="match status" value="1"/>
</dbReference>
<proteinExistence type="predicted"/>
<feature type="compositionally biased region" description="Low complexity" evidence="2">
    <location>
        <begin position="730"/>
        <end position="748"/>
    </location>
</feature>
<evidence type="ECO:0000313" key="4">
    <source>
        <dbReference type="Proteomes" id="UP001363151"/>
    </source>
</evidence>